<reference evidence="2 3" key="1">
    <citation type="submission" date="2021-11" db="EMBL/GenBank/DDBJ databases">
        <title>Genomic of Niabella pedocola.</title>
        <authorList>
            <person name="Wu T."/>
        </authorList>
    </citation>
    <scope>NUCLEOTIDE SEQUENCE [LARGE SCALE GENOMIC DNA]</scope>
    <source>
        <strain evidence="2 3">JCM 31011</strain>
    </source>
</reference>
<comment type="caution">
    <text evidence="2">The sequence shown here is derived from an EMBL/GenBank/DDBJ whole genome shotgun (WGS) entry which is preliminary data.</text>
</comment>
<organism evidence="2 3">
    <name type="scientific">Niabella pedocola</name>
    <dbReference type="NCBI Taxonomy" id="1752077"/>
    <lineage>
        <taxon>Bacteria</taxon>
        <taxon>Pseudomonadati</taxon>
        <taxon>Bacteroidota</taxon>
        <taxon>Chitinophagia</taxon>
        <taxon>Chitinophagales</taxon>
        <taxon>Chitinophagaceae</taxon>
        <taxon>Niabella</taxon>
    </lineage>
</organism>
<dbReference type="RefSeq" id="WP_231005378.1">
    <property type="nucleotide sequence ID" value="NZ_JAJNEC010000005.1"/>
</dbReference>
<accession>A0ABS8PSU1</accession>
<feature type="domain" description="Glycoamylase-like" evidence="1">
    <location>
        <begin position="184"/>
        <end position="396"/>
    </location>
</feature>
<dbReference type="InterPro" id="IPR019282">
    <property type="entry name" value="Glycoamylase-like_cons_dom"/>
</dbReference>
<dbReference type="Gene3D" id="1.50.10.140">
    <property type="match status" value="1"/>
</dbReference>
<dbReference type="Proteomes" id="UP001199816">
    <property type="component" value="Unassembled WGS sequence"/>
</dbReference>
<name>A0ABS8PSU1_9BACT</name>
<gene>
    <name evidence="2" type="ORF">LQ567_15190</name>
</gene>
<dbReference type="Pfam" id="PF10091">
    <property type="entry name" value="Glycoamylase"/>
    <property type="match status" value="1"/>
</dbReference>
<sequence length="415" mass="48255">MTQQKPPARLTDNALLDLVQRQTFSYFWDFAHPTCGLPRERDHEHYKEVITTGGSGFGVMALIVATERKWINRTQAVTRLLKILSFLNRAEKHHGAFSHWLNGRTGKTIPFAKKDDGADLVETAFLFLGLLTVRQYFNRRNKEEQTIRTTITELWKQVEWNWFTRGRDVLYWHWSPEYHWAMNLPIEGYNEALITYILAAAAPEHSISKKVYECGWARNGAMKNGKAFYRARLPLGPDLGGPLFFAHYSFTGLDPRGLKDSFTDYARQNKAHARINYRYCVANPKRYKNYGKHSWGLSACDYKRRYREHSPVKDNGTICCAAALCSMPYLPKEAMAALRYFYEVLGDKIWGKYGFAESYNETRKWFATSHLAINQGATILMIENYRTGLLWKWFMKDKDVQRGLKKLGFKSPHLK</sequence>
<protein>
    <submittedName>
        <fullName evidence="2">Beta-glucosidase</fullName>
    </submittedName>
</protein>
<dbReference type="EMBL" id="JAJNEC010000005">
    <property type="protein sequence ID" value="MCD2424123.1"/>
    <property type="molecule type" value="Genomic_DNA"/>
</dbReference>
<dbReference type="PIRSF" id="PIRSF028431">
    <property type="entry name" value="UCP028431"/>
    <property type="match status" value="1"/>
</dbReference>
<evidence type="ECO:0000313" key="3">
    <source>
        <dbReference type="Proteomes" id="UP001199816"/>
    </source>
</evidence>
<dbReference type="InterPro" id="IPR016883">
    <property type="entry name" value="UCP028431"/>
</dbReference>
<keyword evidence="3" id="KW-1185">Reference proteome</keyword>
<proteinExistence type="predicted"/>
<evidence type="ECO:0000313" key="2">
    <source>
        <dbReference type="EMBL" id="MCD2424123.1"/>
    </source>
</evidence>
<evidence type="ECO:0000259" key="1">
    <source>
        <dbReference type="Pfam" id="PF10091"/>
    </source>
</evidence>